<dbReference type="SUPFAM" id="SSF53098">
    <property type="entry name" value="Ribonuclease H-like"/>
    <property type="match status" value="1"/>
</dbReference>
<dbReference type="RefSeq" id="XP_014672357.1">
    <property type="nucleotide sequence ID" value="XM_014816871.1"/>
</dbReference>
<dbReference type="InterPro" id="IPR041588">
    <property type="entry name" value="Integrase_H2C2"/>
</dbReference>
<protein>
    <recommendedName>
        <fullName evidence="1">RNA-directed DNA polymerase</fullName>
        <ecNumber evidence="1">2.7.7.49</ecNumber>
    </recommendedName>
</protein>
<dbReference type="Pfam" id="PF00665">
    <property type="entry name" value="rve"/>
    <property type="match status" value="1"/>
</dbReference>
<dbReference type="EC" id="2.7.7.49" evidence="1"/>
<dbReference type="GeneID" id="106812874"/>
<feature type="domain" description="Integrase catalytic" evidence="2">
    <location>
        <begin position="164"/>
        <end position="333"/>
    </location>
</feature>
<organism evidence="3 4">
    <name type="scientific">Priapulus caudatus</name>
    <name type="common">Priapulid worm</name>
    <dbReference type="NCBI Taxonomy" id="37621"/>
    <lineage>
        <taxon>Eukaryota</taxon>
        <taxon>Metazoa</taxon>
        <taxon>Ecdysozoa</taxon>
        <taxon>Scalidophora</taxon>
        <taxon>Priapulida</taxon>
        <taxon>Priapulimorpha</taxon>
        <taxon>Priapulimorphida</taxon>
        <taxon>Priapulidae</taxon>
        <taxon>Priapulus</taxon>
    </lineage>
</organism>
<dbReference type="InterPro" id="IPR050951">
    <property type="entry name" value="Retrovirus_Pol_polyprotein"/>
</dbReference>
<dbReference type="Gene3D" id="3.30.420.10">
    <property type="entry name" value="Ribonuclease H-like superfamily/Ribonuclease H"/>
    <property type="match status" value="1"/>
</dbReference>
<dbReference type="PANTHER" id="PTHR37984:SF7">
    <property type="entry name" value="INTEGRASE CATALYTIC DOMAIN-CONTAINING PROTEIN"/>
    <property type="match status" value="1"/>
</dbReference>
<keyword evidence="3" id="KW-1185">Reference proteome</keyword>
<name>A0ABM1EJI6_PRICU</name>
<dbReference type="InterPro" id="IPR036397">
    <property type="entry name" value="RNaseH_sf"/>
</dbReference>
<dbReference type="InterPro" id="IPR012337">
    <property type="entry name" value="RNaseH-like_sf"/>
</dbReference>
<evidence type="ECO:0000259" key="2">
    <source>
        <dbReference type="PROSITE" id="PS50994"/>
    </source>
</evidence>
<evidence type="ECO:0000256" key="1">
    <source>
        <dbReference type="ARBA" id="ARBA00012493"/>
    </source>
</evidence>
<dbReference type="Proteomes" id="UP000695022">
    <property type="component" value="Unplaced"/>
</dbReference>
<feature type="non-terminal residue" evidence="4">
    <location>
        <position position="354"/>
    </location>
</feature>
<proteinExistence type="predicted"/>
<gene>
    <name evidence="4" type="primary">LOC106812874</name>
</gene>
<evidence type="ECO:0000313" key="3">
    <source>
        <dbReference type="Proteomes" id="UP000695022"/>
    </source>
</evidence>
<sequence length="354" mass="40287">MLRAAQPGSQSQNQNQWRTFTQAFIQLHKQTDHKLLEAIFKKHLSSAPPRISRMMLRVQKYDVEIKYVPGKDIPLADALSRISPCPDGIVLKGTRIVIPAALQLAVLEQLHYAHQGAEKCKLRAKGSVFWANISKDIEEMVKDCPPCQHNQKANMKEPLMPHDVPPRPWHTLGSDLFFWNNSSYLLVSDYYSKFPLVRKLNNIRSDTTIAHMKSIFEEYGIPSKLVTGNDTQFTSALFQKFSETYGFDHVTTSPYYPQANGFIERTVQTVKALLQKCKESNTDPHMAMLCLRSTPLQDNIHSPAELLNSRVYQTNLPATRAACTPCLVDGDTNAKLQERQEKQKLQYEEPSNTK</sequence>
<dbReference type="PROSITE" id="PS50994">
    <property type="entry name" value="INTEGRASE"/>
    <property type="match status" value="1"/>
</dbReference>
<evidence type="ECO:0000313" key="4">
    <source>
        <dbReference type="RefSeq" id="XP_014672357.1"/>
    </source>
</evidence>
<reference evidence="4" key="1">
    <citation type="submission" date="2025-08" db="UniProtKB">
        <authorList>
            <consortium name="RefSeq"/>
        </authorList>
    </citation>
    <scope>IDENTIFICATION</scope>
</reference>
<dbReference type="Pfam" id="PF17921">
    <property type="entry name" value="Integrase_H2C2"/>
    <property type="match status" value="1"/>
</dbReference>
<dbReference type="Gene3D" id="1.10.340.70">
    <property type="match status" value="1"/>
</dbReference>
<accession>A0ABM1EJI6</accession>
<dbReference type="PANTHER" id="PTHR37984">
    <property type="entry name" value="PROTEIN CBG26694"/>
    <property type="match status" value="1"/>
</dbReference>
<dbReference type="InterPro" id="IPR001584">
    <property type="entry name" value="Integrase_cat-core"/>
</dbReference>